<evidence type="ECO:0000313" key="1">
    <source>
        <dbReference type="EMBL" id="ETR73798.1"/>
    </source>
</evidence>
<gene>
    <name evidence="1" type="ORF">OMM_00691</name>
</gene>
<accession>A0A1V1PG94</accession>
<proteinExistence type="predicted"/>
<evidence type="ECO:0000313" key="2">
    <source>
        <dbReference type="Proteomes" id="UP000189670"/>
    </source>
</evidence>
<comment type="caution">
    <text evidence="1">The sequence shown here is derived from an EMBL/GenBank/DDBJ whole genome shotgun (WGS) entry which is preliminary data.</text>
</comment>
<dbReference type="AlphaFoldDB" id="A0A1V1PG94"/>
<name>A0A1V1PG94_9BACT</name>
<protein>
    <submittedName>
        <fullName evidence="1">Uncharacterized protein</fullName>
    </submittedName>
</protein>
<dbReference type="Proteomes" id="UP000189670">
    <property type="component" value="Unassembled WGS sequence"/>
</dbReference>
<dbReference type="EMBL" id="ATBP01000038">
    <property type="protein sequence ID" value="ETR73798.1"/>
    <property type="molecule type" value="Genomic_DNA"/>
</dbReference>
<reference evidence="2" key="1">
    <citation type="submission" date="2012-11" db="EMBL/GenBank/DDBJ databases">
        <authorList>
            <person name="Lucero-Rivera Y.E."/>
            <person name="Tovar-Ramirez D."/>
        </authorList>
    </citation>
    <scope>NUCLEOTIDE SEQUENCE [LARGE SCALE GENOMIC DNA]</scope>
    <source>
        <strain evidence="2">Araruama</strain>
    </source>
</reference>
<sequence length="275" mass="31677">MKSIKVTVYVIAFILLNVINSSSTTILDNEFVTDELTRPEISIGKQKDEVFFADRKPTKVSEEDVKWMKMVMQKYWTYLRSSNVSIDGKGYSSSWAGFYDKEIYINWRAEVAWSSIILYNDGRSIVELRYFKPNNKISLIESKIKLKCSTCIQAGNALLSYAEEWKKPGNPDSAMGQVSTVIGEFLSFVGFHMTKAKVEFSGKRANRILKQQTDTFKGLLQESLFSNKWYLIQYNLSSSLPDKLIRMELEGNSFVPWKNRATTKKQKNITKIKSR</sequence>
<organism evidence="1 2">
    <name type="scientific">Candidatus Magnetoglobus multicellularis str. Araruama</name>
    <dbReference type="NCBI Taxonomy" id="890399"/>
    <lineage>
        <taxon>Bacteria</taxon>
        <taxon>Pseudomonadati</taxon>
        <taxon>Thermodesulfobacteriota</taxon>
        <taxon>Desulfobacteria</taxon>
        <taxon>Desulfobacterales</taxon>
        <taxon>Desulfobacteraceae</taxon>
        <taxon>Candidatus Magnetoglobus</taxon>
    </lineage>
</organism>